<dbReference type="AlphaFoldDB" id="A0A369LBA6"/>
<dbReference type="InterPro" id="IPR024523">
    <property type="entry name" value="DUF3793"/>
</dbReference>
<proteinExistence type="predicted"/>
<evidence type="ECO:0008006" key="3">
    <source>
        <dbReference type="Google" id="ProtNLM"/>
    </source>
</evidence>
<dbReference type="RefSeq" id="WP_114616296.1">
    <property type="nucleotide sequence ID" value="NZ_PPTO01000020.1"/>
</dbReference>
<organism evidence="1 2">
    <name type="scientific">Slackia isoflavoniconvertens</name>
    <dbReference type="NCBI Taxonomy" id="572010"/>
    <lineage>
        <taxon>Bacteria</taxon>
        <taxon>Bacillati</taxon>
        <taxon>Actinomycetota</taxon>
        <taxon>Coriobacteriia</taxon>
        <taxon>Eggerthellales</taxon>
        <taxon>Eggerthellaceae</taxon>
        <taxon>Slackia</taxon>
    </lineage>
</organism>
<evidence type="ECO:0000313" key="2">
    <source>
        <dbReference type="Proteomes" id="UP000253975"/>
    </source>
</evidence>
<evidence type="ECO:0000313" key="1">
    <source>
        <dbReference type="EMBL" id="RDB55268.1"/>
    </source>
</evidence>
<dbReference type="EMBL" id="PPTO01000020">
    <property type="protein sequence ID" value="RDB55268.1"/>
    <property type="molecule type" value="Genomic_DNA"/>
</dbReference>
<protein>
    <recommendedName>
        <fullName evidence="3">DUF3793 domain-containing protein</fullName>
    </recommendedName>
</protein>
<dbReference type="Pfam" id="PF12672">
    <property type="entry name" value="DUF3793"/>
    <property type="match status" value="2"/>
</dbReference>
<accession>A0A369LBA6</accession>
<sequence length="283" mass="30713">MPPIISLEPSQRPNSRAMGMAVHDLETKLVRHAAPTLAGMKPANLFTYRTANFTEEEASSAIAEISSRLAGFHLRVEPLANRARGVLLLVFRPELVENALDNEHARKLLTQSGFKDLSTEGVVSEIKRRIQAADASRAALDQTNCETAPAPKPEQFVPCCATGHHHDHGPNHVCQCRAKVALSREELETTQGESAFPHEIGLILGYPPADVAGFIAQKGAGYLACGGWKAYSEPQSALETFQRNRRCTEEFQALYAQGAPLEALADTRSDAAVSIFDMARAAV</sequence>
<comment type="caution">
    <text evidence="1">The sequence shown here is derived from an EMBL/GenBank/DDBJ whole genome shotgun (WGS) entry which is preliminary data.</text>
</comment>
<dbReference type="Proteomes" id="UP000253975">
    <property type="component" value="Unassembled WGS sequence"/>
</dbReference>
<reference evidence="1 2" key="1">
    <citation type="journal article" date="2018" name="Elife">
        <title>Discovery and characterization of a prevalent human gut bacterial enzyme sufficient for the inactivation of a family of plant toxins.</title>
        <authorList>
            <person name="Koppel N."/>
            <person name="Bisanz J.E."/>
            <person name="Pandelia M.E."/>
            <person name="Turnbaugh P.J."/>
            <person name="Balskus E.P."/>
        </authorList>
    </citation>
    <scope>NUCLEOTIDE SEQUENCE [LARGE SCALE GENOMIC DNA]</scope>
    <source>
        <strain evidence="1 2">OB21 GAM31</strain>
    </source>
</reference>
<gene>
    <name evidence="1" type="ORF">C1881_09575</name>
</gene>
<name>A0A369LBA6_9ACTN</name>